<dbReference type="InterPro" id="IPR032710">
    <property type="entry name" value="NTF2-like_dom_sf"/>
</dbReference>
<evidence type="ECO:0000313" key="3">
    <source>
        <dbReference type="Proteomes" id="UP000502996"/>
    </source>
</evidence>
<proteinExistence type="predicted"/>
<dbReference type="AlphaFoldDB" id="A0A6G6WHT6"/>
<dbReference type="SUPFAM" id="SSF54427">
    <property type="entry name" value="NTF2-like"/>
    <property type="match status" value="1"/>
</dbReference>
<dbReference type="KEGG" id="nano:G5V58_19160"/>
<reference evidence="2 3" key="1">
    <citation type="submission" date="2020-02" db="EMBL/GenBank/DDBJ databases">
        <title>Full genome sequence of Nocardioides sp. R-3366.</title>
        <authorList>
            <person name="Im W.-T."/>
        </authorList>
    </citation>
    <scope>NUCLEOTIDE SEQUENCE [LARGE SCALE GENOMIC DNA]</scope>
    <source>
        <strain evidence="2 3">R-3366</strain>
    </source>
</reference>
<accession>A0A6G6WHT6</accession>
<evidence type="ECO:0000313" key="2">
    <source>
        <dbReference type="EMBL" id="QIG44620.1"/>
    </source>
</evidence>
<evidence type="ECO:0000259" key="1">
    <source>
        <dbReference type="Pfam" id="PF13577"/>
    </source>
</evidence>
<dbReference type="Pfam" id="PF13577">
    <property type="entry name" value="SnoaL_4"/>
    <property type="match status" value="1"/>
</dbReference>
<keyword evidence="3" id="KW-1185">Reference proteome</keyword>
<dbReference type="InterPro" id="IPR037401">
    <property type="entry name" value="SnoaL-like"/>
</dbReference>
<feature type="domain" description="SnoaL-like" evidence="1">
    <location>
        <begin position="30"/>
        <end position="152"/>
    </location>
</feature>
<dbReference type="Proteomes" id="UP000502996">
    <property type="component" value="Chromosome"/>
</dbReference>
<name>A0A6G6WHT6_9ACTN</name>
<gene>
    <name evidence="2" type="ORF">G5V58_19160</name>
</gene>
<sequence length="201" mass="22543">MRLDWSPVDLDLATTTTLATSPEELARQVRRLADTEAVRALNALYSVAVDDHDLATVVRCFAADGTFTRAGVTYRGHDELRPFYASMMDRYVTTLHVSHSHVLDLDTHAGSGTGLATGHGELALEGRLLMTAFRYDDRYVRLEDGRWVFAARDLRSMYVMPIEEMPHGFADSRRVRMPGAEPAQAAIPETLPTWTTYRDLL</sequence>
<protein>
    <submittedName>
        <fullName evidence="2">Nuclear transport factor 2 family protein</fullName>
    </submittedName>
</protein>
<dbReference type="EMBL" id="CP049257">
    <property type="protein sequence ID" value="QIG44620.1"/>
    <property type="molecule type" value="Genomic_DNA"/>
</dbReference>
<organism evidence="2 3">
    <name type="scientific">Nocardioides anomalus</name>
    <dbReference type="NCBI Taxonomy" id="2712223"/>
    <lineage>
        <taxon>Bacteria</taxon>
        <taxon>Bacillati</taxon>
        <taxon>Actinomycetota</taxon>
        <taxon>Actinomycetes</taxon>
        <taxon>Propionibacteriales</taxon>
        <taxon>Nocardioidaceae</taxon>
        <taxon>Nocardioides</taxon>
    </lineage>
</organism>
<dbReference type="Gene3D" id="3.10.450.50">
    <property type="match status" value="1"/>
</dbReference>